<feature type="domain" description="MgtC/SapB/SrpB/YhiD N-terminal" evidence="2">
    <location>
        <begin position="12"/>
        <end position="133"/>
    </location>
</feature>
<feature type="transmembrane region" description="Helical" evidence="1">
    <location>
        <begin position="306"/>
        <end position="327"/>
    </location>
</feature>
<feature type="transmembrane region" description="Helical" evidence="1">
    <location>
        <begin position="364"/>
        <end position="387"/>
    </location>
</feature>
<sequence>MDPSTELFERIGLSVALGLLIGLQREATGAEFAGLRSVALVTLFGTLSGLLAGHFGGWVIVAGLFAITTLLVLGNVMQWRGRVADVDPAISTEIALLTMYGLGAYIAFGSFVIAVVIAGVVVALLHFRQELHSLVGHLAAGDLRAIMQFVLITFVVLPVLPDRTFGPLDVFNPFEVWLMVTLIVGISVAGYLLYKVFGGNAGVLLGGALGGAVSSTATTLAYARQAREGLAAGLAAVAVTLASGVTFVRVALEVGVVAPRLLPAVALPLGIMLALTLGGVGLAWLRVRQKGGRPPLQQNPAELGPAVTMAALYALVLVLLAAAKTYLGSDALYVVSVVAGLSDVDAIALSIARLANAGVVAEDAAWRLVLVGVLSNTVFKVLLAGSIGGRALLVRVLALAAPAFAAGVALVLLLPASGAQ</sequence>
<protein>
    <submittedName>
        <fullName evidence="4">Uncharacterized membrane protein (DUF4010 family)</fullName>
    </submittedName>
</protein>
<reference evidence="4 5" key="1">
    <citation type="submission" date="2019-03" db="EMBL/GenBank/DDBJ databases">
        <title>Genomic Encyclopedia of Type Strains, Phase IV (KMG-IV): sequencing the most valuable type-strain genomes for metagenomic binning, comparative biology and taxonomic classification.</title>
        <authorList>
            <person name="Goeker M."/>
        </authorList>
    </citation>
    <scope>NUCLEOTIDE SEQUENCE [LARGE SCALE GENOMIC DNA]</scope>
    <source>
        <strain evidence="4 5">DSM 25287</strain>
    </source>
</reference>
<feature type="domain" description="DUF4010" evidence="3">
    <location>
        <begin position="182"/>
        <end position="388"/>
    </location>
</feature>
<feature type="transmembrane region" description="Helical" evidence="1">
    <location>
        <begin position="145"/>
        <end position="162"/>
    </location>
</feature>
<gene>
    <name evidence="4" type="ORF">EV699_10827</name>
</gene>
<feature type="transmembrane region" description="Helical" evidence="1">
    <location>
        <begin position="200"/>
        <end position="223"/>
    </location>
</feature>
<keyword evidence="1" id="KW-0472">Membrane</keyword>
<evidence type="ECO:0000313" key="5">
    <source>
        <dbReference type="Proteomes" id="UP000295765"/>
    </source>
</evidence>
<feature type="transmembrane region" description="Helical" evidence="1">
    <location>
        <begin position="53"/>
        <end position="73"/>
    </location>
</feature>
<feature type="transmembrane region" description="Helical" evidence="1">
    <location>
        <begin position="333"/>
        <end position="352"/>
    </location>
</feature>
<evidence type="ECO:0000313" key="4">
    <source>
        <dbReference type="EMBL" id="TCO81396.1"/>
    </source>
</evidence>
<dbReference type="InterPro" id="IPR049177">
    <property type="entry name" value="MgtC_SapB_SrpB_YhiD_N"/>
</dbReference>
<comment type="caution">
    <text evidence="4">The sequence shown here is derived from an EMBL/GenBank/DDBJ whole genome shotgun (WGS) entry which is preliminary data.</text>
</comment>
<keyword evidence="1" id="KW-1133">Transmembrane helix</keyword>
<organism evidence="4 5">
    <name type="scientific">Plasticicumulans lactativorans</name>
    <dbReference type="NCBI Taxonomy" id="1133106"/>
    <lineage>
        <taxon>Bacteria</taxon>
        <taxon>Pseudomonadati</taxon>
        <taxon>Pseudomonadota</taxon>
        <taxon>Gammaproteobacteria</taxon>
        <taxon>Candidatus Competibacteraceae</taxon>
        <taxon>Plasticicumulans</taxon>
    </lineage>
</organism>
<dbReference type="EMBL" id="SLWY01000008">
    <property type="protein sequence ID" value="TCO81396.1"/>
    <property type="molecule type" value="Genomic_DNA"/>
</dbReference>
<accession>A0A4R2LAW6</accession>
<evidence type="ECO:0000259" key="3">
    <source>
        <dbReference type="Pfam" id="PF13194"/>
    </source>
</evidence>
<feature type="transmembrane region" description="Helical" evidence="1">
    <location>
        <begin position="393"/>
        <end position="414"/>
    </location>
</feature>
<name>A0A4R2LAW6_9GAMM</name>
<proteinExistence type="predicted"/>
<dbReference type="InterPro" id="IPR025105">
    <property type="entry name" value="DUF4010"/>
</dbReference>
<keyword evidence="5" id="KW-1185">Reference proteome</keyword>
<feature type="transmembrane region" description="Helical" evidence="1">
    <location>
        <begin position="264"/>
        <end position="285"/>
    </location>
</feature>
<keyword evidence="1" id="KW-0812">Transmembrane</keyword>
<dbReference type="PANTHER" id="PTHR39084">
    <property type="entry name" value="MEMBRANE PROTEIN-RELATED"/>
    <property type="match status" value="1"/>
</dbReference>
<feature type="transmembrane region" description="Helical" evidence="1">
    <location>
        <begin position="94"/>
        <end position="125"/>
    </location>
</feature>
<dbReference type="AlphaFoldDB" id="A0A4R2LAW6"/>
<dbReference type="Pfam" id="PF02308">
    <property type="entry name" value="MgtC"/>
    <property type="match status" value="1"/>
</dbReference>
<dbReference type="PANTHER" id="PTHR39084:SF1">
    <property type="entry name" value="DUF4010 DOMAIN-CONTAINING PROTEIN"/>
    <property type="match status" value="1"/>
</dbReference>
<dbReference type="Proteomes" id="UP000295765">
    <property type="component" value="Unassembled WGS sequence"/>
</dbReference>
<evidence type="ECO:0000256" key="1">
    <source>
        <dbReference type="SAM" id="Phobius"/>
    </source>
</evidence>
<dbReference type="OrthoDB" id="9813718at2"/>
<feature type="transmembrane region" description="Helical" evidence="1">
    <location>
        <begin position="174"/>
        <end position="194"/>
    </location>
</feature>
<evidence type="ECO:0000259" key="2">
    <source>
        <dbReference type="Pfam" id="PF02308"/>
    </source>
</evidence>
<dbReference type="Pfam" id="PF13194">
    <property type="entry name" value="DUF4010"/>
    <property type="match status" value="1"/>
</dbReference>
<feature type="transmembrane region" description="Helical" evidence="1">
    <location>
        <begin position="230"/>
        <end position="252"/>
    </location>
</feature>
<dbReference type="RefSeq" id="WP_132541187.1">
    <property type="nucleotide sequence ID" value="NZ_SLWY01000008.1"/>
</dbReference>